<protein>
    <recommendedName>
        <fullName evidence="1">Methyltransferase domain-containing protein</fullName>
    </recommendedName>
</protein>
<dbReference type="PANTHER" id="PTHR32026:SF10">
    <property type="entry name" value="METHYLTRANSFERASE-LIKE PROTEIN 24-RELATED"/>
    <property type="match status" value="1"/>
</dbReference>
<organism evidence="2 3">
    <name type="scientific">Elysia crispata</name>
    <name type="common">lettuce slug</name>
    <dbReference type="NCBI Taxonomy" id="231223"/>
    <lineage>
        <taxon>Eukaryota</taxon>
        <taxon>Metazoa</taxon>
        <taxon>Spiralia</taxon>
        <taxon>Lophotrochozoa</taxon>
        <taxon>Mollusca</taxon>
        <taxon>Gastropoda</taxon>
        <taxon>Heterobranchia</taxon>
        <taxon>Euthyneura</taxon>
        <taxon>Panpulmonata</taxon>
        <taxon>Sacoglossa</taxon>
        <taxon>Placobranchoidea</taxon>
        <taxon>Plakobranchidae</taxon>
        <taxon>Elysia</taxon>
    </lineage>
</organism>
<dbReference type="InterPro" id="IPR025714">
    <property type="entry name" value="Methyltranfer_dom"/>
</dbReference>
<dbReference type="Proteomes" id="UP001283361">
    <property type="component" value="Unassembled WGS sequence"/>
</dbReference>
<keyword evidence="3" id="KW-1185">Reference proteome</keyword>
<evidence type="ECO:0000313" key="3">
    <source>
        <dbReference type="Proteomes" id="UP001283361"/>
    </source>
</evidence>
<dbReference type="InterPro" id="IPR026913">
    <property type="entry name" value="METTL24"/>
</dbReference>
<gene>
    <name evidence="2" type="ORF">RRG08_026132</name>
</gene>
<accession>A0AAE1E3Y2</accession>
<dbReference type="EMBL" id="JAWDGP010001280">
    <property type="protein sequence ID" value="KAK3793112.1"/>
    <property type="molecule type" value="Genomic_DNA"/>
</dbReference>
<comment type="caution">
    <text evidence="2">The sequence shown here is derived from an EMBL/GenBank/DDBJ whole genome shotgun (WGS) entry which is preliminary data.</text>
</comment>
<name>A0AAE1E3Y2_9GAST</name>
<sequence length="171" mass="20622">MKLYLRVKHYLVVSDNMDVDSYNRSQRVHFINIGLGTSNNDNFKPKMDGYTRESNKKWKIRTLPAIKKLLGHENRVLDILKMDIETYEWKIVMELLEAKSLLYVKQFLVEWHIFPNEPMRTDFPAMFKTYMKMKMKGWRQFYSRVEARHHSNDYFLSQMDNGLVNTLFARN</sequence>
<dbReference type="Pfam" id="PF13383">
    <property type="entry name" value="Methyltransf_22"/>
    <property type="match status" value="1"/>
</dbReference>
<dbReference type="AlphaFoldDB" id="A0AAE1E3Y2"/>
<reference evidence="2" key="1">
    <citation type="journal article" date="2023" name="G3 (Bethesda)">
        <title>A reference genome for the long-term kleptoplast-retaining sea slug Elysia crispata morphotype clarki.</title>
        <authorList>
            <person name="Eastman K.E."/>
            <person name="Pendleton A.L."/>
            <person name="Shaikh M.A."/>
            <person name="Suttiyut T."/>
            <person name="Ogas R."/>
            <person name="Tomko P."/>
            <person name="Gavelis G."/>
            <person name="Widhalm J.R."/>
            <person name="Wisecaver J.H."/>
        </authorList>
    </citation>
    <scope>NUCLEOTIDE SEQUENCE</scope>
    <source>
        <strain evidence="2">ECLA1</strain>
    </source>
</reference>
<feature type="domain" description="Methyltransferase" evidence="1">
    <location>
        <begin position="22"/>
        <end position="145"/>
    </location>
</feature>
<evidence type="ECO:0000313" key="2">
    <source>
        <dbReference type="EMBL" id="KAK3793112.1"/>
    </source>
</evidence>
<evidence type="ECO:0000259" key="1">
    <source>
        <dbReference type="Pfam" id="PF13383"/>
    </source>
</evidence>
<proteinExistence type="predicted"/>
<dbReference type="PANTHER" id="PTHR32026">
    <property type="entry name" value="METHYLTRANSFERASE-LIKE PROTEIN 24"/>
    <property type="match status" value="1"/>
</dbReference>